<protein>
    <submittedName>
        <fullName evidence="2">Uncharacterized protein</fullName>
    </submittedName>
</protein>
<dbReference type="EMBL" id="RYZW01000264">
    <property type="protein sequence ID" value="TDZ36471.1"/>
    <property type="molecule type" value="Genomic_DNA"/>
</dbReference>
<feature type="signal peptide" evidence="1">
    <location>
        <begin position="1"/>
        <end position="17"/>
    </location>
</feature>
<dbReference type="AlphaFoldDB" id="A0A4R8QCK9"/>
<gene>
    <name evidence="2" type="ORF">CTRI78_v011292</name>
</gene>
<evidence type="ECO:0000313" key="2">
    <source>
        <dbReference type="EMBL" id="TDZ36471.1"/>
    </source>
</evidence>
<reference evidence="2 3" key="1">
    <citation type="submission" date="2018-12" db="EMBL/GenBank/DDBJ databases">
        <title>Genome sequence and assembly of Colletotrichum trifolii.</title>
        <authorList>
            <person name="Gan P."/>
            <person name="Shirasu K."/>
        </authorList>
    </citation>
    <scope>NUCLEOTIDE SEQUENCE [LARGE SCALE GENOMIC DNA]</scope>
    <source>
        <strain evidence="2 3">543-2</strain>
    </source>
</reference>
<keyword evidence="1" id="KW-0732">Signal</keyword>
<dbReference type="Proteomes" id="UP000295703">
    <property type="component" value="Unassembled WGS sequence"/>
</dbReference>
<evidence type="ECO:0000313" key="3">
    <source>
        <dbReference type="Proteomes" id="UP000295703"/>
    </source>
</evidence>
<comment type="caution">
    <text evidence="2">The sequence shown here is derived from an EMBL/GenBank/DDBJ whole genome shotgun (WGS) entry which is preliminary data.</text>
</comment>
<proteinExistence type="predicted"/>
<accession>A0A4R8QCK9</accession>
<organism evidence="2 3">
    <name type="scientific">Colletotrichum trifolii</name>
    <dbReference type="NCBI Taxonomy" id="5466"/>
    <lineage>
        <taxon>Eukaryota</taxon>
        <taxon>Fungi</taxon>
        <taxon>Dikarya</taxon>
        <taxon>Ascomycota</taxon>
        <taxon>Pezizomycotina</taxon>
        <taxon>Sordariomycetes</taxon>
        <taxon>Hypocreomycetidae</taxon>
        <taxon>Glomerellales</taxon>
        <taxon>Glomerellaceae</taxon>
        <taxon>Colletotrichum</taxon>
        <taxon>Colletotrichum orbiculare species complex</taxon>
    </lineage>
</organism>
<sequence length="67" mass="6782">MRFSLLTLLSLSAVALALPSPEPATAPTCGRDSDCNSFCSGGPCKQGFCGASSFGDQRCFCGGCPSV</sequence>
<feature type="chain" id="PRO_5020853195" evidence="1">
    <location>
        <begin position="18"/>
        <end position="67"/>
    </location>
</feature>
<keyword evidence="3" id="KW-1185">Reference proteome</keyword>
<name>A0A4R8QCK9_COLTR</name>
<evidence type="ECO:0000256" key="1">
    <source>
        <dbReference type="SAM" id="SignalP"/>
    </source>
</evidence>